<dbReference type="Gene3D" id="3.10.450.50">
    <property type="match status" value="1"/>
</dbReference>
<accession>A0A0K1ET16</accession>
<dbReference type="STRING" id="52.CMC5_080040"/>
<dbReference type="InterPro" id="IPR037401">
    <property type="entry name" value="SnoaL-like"/>
</dbReference>
<sequence length="140" mass="16039">MSHNNPLSHEEIQIRSLLDDWVKAIHVKDLERVLSRCSPGMVSFDVTPSYKHVGLDRAREFIHELFVSFDGDLAYEIRDLDVTAGSEVAFCHGLHRLEGKKRGGGQSEMWFRSTLCFRKVEGHWLITHEHVSIPGEIDVE</sequence>
<reference evidence="2 3" key="1">
    <citation type="submission" date="2015-07" db="EMBL/GenBank/DDBJ databases">
        <title>Genome analysis of myxobacterium Chondromyces crocatus Cm c5 reveals a high potential for natural compound synthesis and the genetic basis for the loss of fruiting body formation.</title>
        <authorList>
            <person name="Zaburannyi N."/>
            <person name="Bunk B."/>
            <person name="Maier J."/>
            <person name="Overmann J."/>
            <person name="Mueller R."/>
        </authorList>
    </citation>
    <scope>NUCLEOTIDE SEQUENCE [LARGE SCALE GENOMIC DNA]</scope>
    <source>
        <strain evidence="2 3">Cm c5</strain>
    </source>
</reference>
<dbReference type="Proteomes" id="UP000067626">
    <property type="component" value="Chromosome"/>
</dbReference>
<evidence type="ECO:0000313" key="2">
    <source>
        <dbReference type="EMBL" id="AKT43768.1"/>
    </source>
</evidence>
<dbReference type="RefSeq" id="WP_050435189.1">
    <property type="nucleotide sequence ID" value="NZ_CP012159.1"/>
</dbReference>
<evidence type="ECO:0000313" key="3">
    <source>
        <dbReference type="Proteomes" id="UP000067626"/>
    </source>
</evidence>
<dbReference type="Pfam" id="PF13474">
    <property type="entry name" value="SnoaL_3"/>
    <property type="match status" value="1"/>
</dbReference>
<dbReference type="KEGG" id="ccro:CMC5_080040"/>
<keyword evidence="3" id="KW-1185">Reference proteome</keyword>
<proteinExistence type="predicted"/>
<dbReference type="OrthoDB" id="5519537at2"/>
<dbReference type="EMBL" id="CP012159">
    <property type="protein sequence ID" value="AKT43768.1"/>
    <property type="molecule type" value="Genomic_DNA"/>
</dbReference>
<organism evidence="2 3">
    <name type="scientific">Chondromyces crocatus</name>
    <dbReference type="NCBI Taxonomy" id="52"/>
    <lineage>
        <taxon>Bacteria</taxon>
        <taxon>Pseudomonadati</taxon>
        <taxon>Myxococcota</taxon>
        <taxon>Polyangia</taxon>
        <taxon>Polyangiales</taxon>
        <taxon>Polyangiaceae</taxon>
        <taxon>Chondromyces</taxon>
    </lineage>
</organism>
<dbReference type="AlphaFoldDB" id="A0A0K1ET16"/>
<dbReference type="SUPFAM" id="SSF54427">
    <property type="entry name" value="NTF2-like"/>
    <property type="match status" value="1"/>
</dbReference>
<evidence type="ECO:0000259" key="1">
    <source>
        <dbReference type="Pfam" id="PF13474"/>
    </source>
</evidence>
<protein>
    <recommendedName>
        <fullName evidence="1">SnoaL-like domain-containing protein</fullName>
    </recommendedName>
</protein>
<feature type="domain" description="SnoaL-like" evidence="1">
    <location>
        <begin position="14"/>
        <end position="134"/>
    </location>
</feature>
<name>A0A0K1ET16_CHOCO</name>
<dbReference type="InterPro" id="IPR032710">
    <property type="entry name" value="NTF2-like_dom_sf"/>
</dbReference>
<gene>
    <name evidence="2" type="ORF">CMC5_080040</name>
</gene>